<evidence type="ECO:0000256" key="2">
    <source>
        <dbReference type="ARBA" id="ARBA00022448"/>
    </source>
</evidence>
<comment type="similarity">
    <text evidence="8">Belongs to the TonB-dependent receptor family.</text>
</comment>
<keyword evidence="11" id="KW-1185">Reference proteome</keyword>
<protein>
    <recommendedName>
        <fullName evidence="9">TonB-dependent receptor-like beta-barrel domain-containing protein</fullName>
    </recommendedName>
</protein>
<keyword evidence="2 8" id="KW-0813">Transport</keyword>
<dbReference type="InterPro" id="IPR036942">
    <property type="entry name" value="Beta-barrel_TonB_sf"/>
</dbReference>
<keyword evidence="6 8" id="KW-0472">Membrane</keyword>
<name>A0A1B2LZN2_9GAMM</name>
<proteinExistence type="inferred from homology"/>
<evidence type="ECO:0000313" key="10">
    <source>
        <dbReference type="EMBL" id="AOA58369.1"/>
    </source>
</evidence>
<dbReference type="PANTHER" id="PTHR47234">
    <property type="match status" value="1"/>
</dbReference>
<dbReference type="EMBL" id="CP016895">
    <property type="protein sequence ID" value="AOA58369.1"/>
    <property type="molecule type" value="Genomic_DNA"/>
</dbReference>
<organism evidence="10 11">
    <name type="scientific">Acinetobacter larvae</name>
    <dbReference type="NCBI Taxonomy" id="1789224"/>
    <lineage>
        <taxon>Bacteria</taxon>
        <taxon>Pseudomonadati</taxon>
        <taxon>Pseudomonadota</taxon>
        <taxon>Gammaproteobacteria</taxon>
        <taxon>Moraxellales</taxon>
        <taxon>Moraxellaceae</taxon>
        <taxon>Acinetobacter</taxon>
    </lineage>
</organism>
<keyword evidence="3 8" id="KW-1134">Transmembrane beta strand</keyword>
<evidence type="ECO:0000256" key="4">
    <source>
        <dbReference type="ARBA" id="ARBA00022692"/>
    </source>
</evidence>
<dbReference type="GO" id="GO:0009279">
    <property type="term" value="C:cell outer membrane"/>
    <property type="evidence" value="ECO:0007669"/>
    <property type="project" value="UniProtKB-SubCell"/>
</dbReference>
<dbReference type="Gene3D" id="2.40.170.20">
    <property type="entry name" value="TonB-dependent receptor, beta-barrel domain"/>
    <property type="match status" value="1"/>
</dbReference>
<dbReference type="PROSITE" id="PS52016">
    <property type="entry name" value="TONB_DEPENDENT_REC_3"/>
    <property type="match status" value="1"/>
</dbReference>
<dbReference type="SUPFAM" id="SSF56935">
    <property type="entry name" value="Porins"/>
    <property type="match status" value="1"/>
</dbReference>
<keyword evidence="4 8" id="KW-0812">Transmembrane</keyword>
<keyword evidence="5" id="KW-0798">TonB box</keyword>
<evidence type="ECO:0000256" key="8">
    <source>
        <dbReference type="PROSITE-ProRule" id="PRU01360"/>
    </source>
</evidence>
<dbReference type="InterPro" id="IPR000531">
    <property type="entry name" value="Beta-barrel_TonB"/>
</dbReference>
<evidence type="ECO:0000256" key="7">
    <source>
        <dbReference type="ARBA" id="ARBA00023237"/>
    </source>
</evidence>
<evidence type="ECO:0000256" key="5">
    <source>
        <dbReference type="ARBA" id="ARBA00023077"/>
    </source>
</evidence>
<dbReference type="PANTHER" id="PTHR47234:SF2">
    <property type="entry name" value="TONB-DEPENDENT RECEPTOR"/>
    <property type="match status" value="1"/>
</dbReference>
<dbReference type="Pfam" id="PF00593">
    <property type="entry name" value="TonB_dep_Rec_b-barrel"/>
    <property type="match status" value="1"/>
</dbReference>
<dbReference type="InterPro" id="IPR039426">
    <property type="entry name" value="TonB-dep_rcpt-like"/>
</dbReference>
<dbReference type="STRING" id="1789224.BFG52_08390"/>
<dbReference type="AlphaFoldDB" id="A0A1B2LZN2"/>
<accession>A0A1B2LZN2</accession>
<evidence type="ECO:0000256" key="1">
    <source>
        <dbReference type="ARBA" id="ARBA00004571"/>
    </source>
</evidence>
<comment type="subcellular location">
    <subcellularLocation>
        <location evidence="1 8">Cell outer membrane</location>
        <topology evidence="1 8">Multi-pass membrane protein</topology>
    </subcellularLocation>
</comment>
<feature type="domain" description="TonB-dependent receptor-like beta-barrel" evidence="9">
    <location>
        <begin position="27"/>
        <end position="392"/>
    </location>
</feature>
<keyword evidence="7 8" id="KW-0998">Cell outer membrane</keyword>
<evidence type="ECO:0000259" key="9">
    <source>
        <dbReference type="Pfam" id="PF00593"/>
    </source>
</evidence>
<evidence type="ECO:0000313" key="11">
    <source>
        <dbReference type="Proteomes" id="UP000093391"/>
    </source>
</evidence>
<dbReference type="KEGG" id="ala:BFG52_08390"/>
<gene>
    <name evidence="10" type="ORF">BFG52_08390</name>
</gene>
<evidence type="ECO:0000256" key="6">
    <source>
        <dbReference type="ARBA" id="ARBA00023136"/>
    </source>
</evidence>
<sequence>MLIAAESLNIYFVIVIMSTQQLYDYSLRSSGSIANWYADKINLASGLEYRELKTKGHAEHSVPATITKGEQNTTSFYSELNVPFISPQMQLPFAKLLEVQLAGRYEKFDIKSNGASFDATTPTIGFRFKPNDTIMLRGSYGEGFVSPSVSQLNAPSIADPSDQVVNGNIYQNVIKKSGGNPNLEPESSETINAGIILTPSFIPNLRMSIDYYKIEKDNNIITPDNDLLAKYFPDRIQYDSAGNITEIDASVLNAGSLKTSGIDTNLSYFLTTSLGDLSLNANYTWVHSYKQQAKPGADFEEKVNIPTGGPVKNRANFSAYLQATDNWGFGWNSQFVGAYRLAGAEDSEVIQLQGSNKVEHQIFHDVFARYKVPANIAARYGHPEITLGVNNIFKSYEKDLSRGQTYISRYADPRLTTYFLNLKFSY</sequence>
<evidence type="ECO:0000256" key="3">
    <source>
        <dbReference type="ARBA" id="ARBA00022452"/>
    </source>
</evidence>
<dbReference type="Proteomes" id="UP000093391">
    <property type="component" value="Chromosome"/>
</dbReference>
<reference evidence="10 11" key="1">
    <citation type="submission" date="2016-08" db="EMBL/GenBank/DDBJ databases">
        <authorList>
            <person name="Seilhamer J.J."/>
        </authorList>
    </citation>
    <scope>NUCLEOTIDE SEQUENCE [LARGE SCALE GENOMIC DNA]</scope>
    <source>
        <strain evidence="10 11">BRTC-1</strain>
    </source>
</reference>